<dbReference type="InterPro" id="IPR008250">
    <property type="entry name" value="ATPase_P-typ_transduc_dom_A_sf"/>
</dbReference>
<evidence type="ECO:0000313" key="1">
    <source>
        <dbReference type="Proteomes" id="UP000887540"/>
    </source>
</evidence>
<dbReference type="WBParaSite" id="ACRNAN_scaffold1922.g18905.t1">
    <property type="protein sequence ID" value="ACRNAN_scaffold1922.g18905.t1"/>
    <property type="gene ID" value="ACRNAN_scaffold1922.g18905"/>
</dbReference>
<dbReference type="GO" id="GO:0007030">
    <property type="term" value="P:Golgi organization"/>
    <property type="evidence" value="ECO:0007669"/>
    <property type="project" value="TreeGrafter"/>
</dbReference>
<dbReference type="Proteomes" id="UP000887540">
    <property type="component" value="Unplaced"/>
</dbReference>
<sequence>MEEKWKKIKVGDIIRMENDHLVAADLLLLSTSDPYGICYIETAELDGETNLKVRTALQETAVMGDNVKAIHAFDAD</sequence>
<reference evidence="2" key="1">
    <citation type="submission" date="2022-11" db="UniProtKB">
        <authorList>
            <consortium name="WormBaseParasite"/>
        </authorList>
    </citation>
    <scope>IDENTIFICATION</scope>
</reference>
<dbReference type="AlphaFoldDB" id="A0A914D4Z8"/>
<name>A0A914D4Z8_9BILA</name>
<evidence type="ECO:0000313" key="2">
    <source>
        <dbReference type="WBParaSite" id="ACRNAN_scaffold1922.g18905.t1"/>
    </source>
</evidence>
<proteinExistence type="predicted"/>
<dbReference type="SUPFAM" id="SSF81653">
    <property type="entry name" value="Calcium ATPase, transduction domain A"/>
    <property type="match status" value="1"/>
</dbReference>
<dbReference type="Gene3D" id="2.70.150.10">
    <property type="entry name" value="Calcium-transporting ATPase, cytoplasmic transduction domain A"/>
    <property type="match status" value="1"/>
</dbReference>
<dbReference type="GO" id="GO:0005802">
    <property type="term" value="C:trans-Golgi network"/>
    <property type="evidence" value="ECO:0007669"/>
    <property type="project" value="TreeGrafter"/>
</dbReference>
<accession>A0A914D4Z8</accession>
<keyword evidence="1" id="KW-1185">Reference proteome</keyword>
<dbReference type="GO" id="GO:0140326">
    <property type="term" value="F:ATPase-coupled intramembrane lipid transporter activity"/>
    <property type="evidence" value="ECO:0007669"/>
    <property type="project" value="TreeGrafter"/>
</dbReference>
<dbReference type="GO" id="GO:0045332">
    <property type="term" value="P:phospholipid translocation"/>
    <property type="evidence" value="ECO:0007669"/>
    <property type="project" value="TreeGrafter"/>
</dbReference>
<dbReference type="PANTHER" id="PTHR24092:SF190">
    <property type="entry name" value="PHOSPHOLIPID-TRANSPORTING ATPASE"/>
    <property type="match status" value="1"/>
</dbReference>
<dbReference type="PANTHER" id="PTHR24092">
    <property type="entry name" value="PROBABLE PHOSPHOLIPID-TRANSPORTING ATPASE"/>
    <property type="match status" value="1"/>
</dbReference>
<dbReference type="GO" id="GO:0005886">
    <property type="term" value="C:plasma membrane"/>
    <property type="evidence" value="ECO:0007669"/>
    <property type="project" value="TreeGrafter"/>
</dbReference>
<organism evidence="1 2">
    <name type="scientific">Acrobeloides nanus</name>
    <dbReference type="NCBI Taxonomy" id="290746"/>
    <lineage>
        <taxon>Eukaryota</taxon>
        <taxon>Metazoa</taxon>
        <taxon>Ecdysozoa</taxon>
        <taxon>Nematoda</taxon>
        <taxon>Chromadorea</taxon>
        <taxon>Rhabditida</taxon>
        <taxon>Tylenchina</taxon>
        <taxon>Cephalobomorpha</taxon>
        <taxon>Cephaloboidea</taxon>
        <taxon>Cephalobidae</taxon>
        <taxon>Acrobeloides</taxon>
    </lineage>
</organism>
<protein>
    <submittedName>
        <fullName evidence="2">Uncharacterized protein</fullName>
    </submittedName>
</protein>